<protein>
    <submittedName>
        <fullName evidence="2">Uncharacterized protein</fullName>
    </submittedName>
</protein>
<reference evidence="2" key="1">
    <citation type="journal article" date="2023" name="IScience">
        <title>Live-bearing cockroach genome reveals convergent evolutionary mechanisms linked to viviparity in insects and beyond.</title>
        <authorList>
            <person name="Fouks B."/>
            <person name="Harrison M.C."/>
            <person name="Mikhailova A.A."/>
            <person name="Marchal E."/>
            <person name="English S."/>
            <person name="Carruthers M."/>
            <person name="Jennings E.C."/>
            <person name="Chiamaka E.L."/>
            <person name="Frigard R.A."/>
            <person name="Pippel M."/>
            <person name="Attardo G.M."/>
            <person name="Benoit J.B."/>
            <person name="Bornberg-Bauer E."/>
            <person name="Tobe S.S."/>
        </authorList>
    </citation>
    <scope>NUCLEOTIDE SEQUENCE</scope>
    <source>
        <strain evidence="2">Stay&amp;Tobe</strain>
    </source>
</reference>
<comment type="caution">
    <text evidence="2">The sequence shown here is derived from an EMBL/GenBank/DDBJ whole genome shotgun (WGS) entry which is preliminary data.</text>
</comment>
<feature type="non-terminal residue" evidence="2">
    <location>
        <position position="1"/>
    </location>
</feature>
<gene>
    <name evidence="2" type="ORF">L9F63_016070</name>
</gene>
<evidence type="ECO:0000256" key="1">
    <source>
        <dbReference type="SAM" id="MobiDB-lite"/>
    </source>
</evidence>
<proteinExistence type="predicted"/>
<evidence type="ECO:0000313" key="3">
    <source>
        <dbReference type="Proteomes" id="UP001233999"/>
    </source>
</evidence>
<keyword evidence="3" id="KW-1185">Reference proteome</keyword>
<feature type="non-terminal residue" evidence="2">
    <location>
        <position position="132"/>
    </location>
</feature>
<accession>A0AAD8A3R1</accession>
<dbReference type="Proteomes" id="UP001233999">
    <property type="component" value="Unassembled WGS sequence"/>
</dbReference>
<evidence type="ECO:0000313" key="2">
    <source>
        <dbReference type="EMBL" id="KAJ9590888.1"/>
    </source>
</evidence>
<feature type="compositionally biased region" description="Polar residues" evidence="1">
    <location>
        <begin position="94"/>
        <end position="120"/>
    </location>
</feature>
<reference evidence="2" key="2">
    <citation type="submission" date="2023-05" db="EMBL/GenBank/DDBJ databases">
        <authorList>
            <person name="Fouks B."/>
        </authorList>
    </citation>
    <scope>NUCLEOTIDE SEQUENCE</scope>
    <source>
        <strain evidence="2">Stay&amp;Tobe</strain>
        <tissue evidence="2">Testes</tissue>
    </source>
</reference>
<dbReference type="EMBL" id="JASPKZ010004182">
    <property type="protein sequence ID" value="KAJ9590888.1"/>
    <property type="molecule type" value="Genomic_DNA"/>
</dbReference>
<organism evidence="2 3">
    <name type="scientific">Diploptera punctata</name>
    <name type="common">Pacific beetle cockroach</name>
    <dbReference type="NCBI Taxonomy" id="6984"/>
    <lineage>
        <taxon>Eukaryota</taxon>
        <taxon>Metazoa</taxon>
        <taxon>Ecdysozoa</taxon>
        <taxon>Arthropoda</taxon>
        <taxon>Hexapoda</taxon>
        <taxon>Insecta</taxon>
        <taxon>Pterygota</taxon>
        <taxon>Neoptera</taxon>
        <taxon>Polyneoptera</taxon>
        <taxon>Dictyoptera</taxon>
        <taxon>Blattodea</taxon>
        <taxon>Blaberoidea</taxon>
        <taxon>Blaberidae</taxon>
        <taxon>Diplopterinae</taxon>
        <taxon>Diploptera</taxon>
    </lineage>
</organism>
<name>A0AAD8A3R1_DIPPU</name>
<feature type="region of interest" description="Disordered" evidence="1">
    <location>
        <begin position="94"/>
        <end position="132"/>
    </location>
</feature>
<dbReference type="AlphaFoldDB" id="A0AAD8A3R1"/>
<sequence length="132" mass="14866">LCAKECLSLAPESQSPEKHRNLIMPFRLLLLETINICQYAMLWYWNCNTWHMCWQLIASAVFLRKLATDPLPKQINMCSIGGGAKVQHKPLVNGTESMSNRYQSNGTEGQNSSSGPTPNAQDDLRLTRRSLS</sequence>